<evidence type="ECO:0000256" key="4">
    <source>
        <dbReference type="ARBA" id="ARBA00022723"/>
    </source>
</evidence>
<evidence type="ECO:0000256" key="3">
    <source>
        <dbReference type="ARBA" id="ARBA00011738"/>
    </source>
</evidence>
<sequence>MDSYKKQKQVADLHVQIKEQRIDSRLRQLGEIGMTQEQGVTRLALTTEDMVAQRMVSGWMKEAGMCVRKDCFGNVIGRKEGNNPYAPVVMLGSHIDSVPNGGRFDGTVGVIGGIEVVQVLHENNILHEHPIEVVAFCDEEGVRFSDGFFGSRGMCGKLTPEDMKRRDNQGVTRIEALQQCGFPPLTDASNIRNSGEIKAYLELHIEQGPYLQAVNEPVGIVTSIMGVKLLTIKLIGKSGHAGTVPMSMRNDPIMAAADAILGIEKICGSDRSKPTVGTVGTFEVEPGACNVIPGSVSFTVDIRDIDETRLLHILTDIDALLSEISLRRGLTYQLENTLAIKKADAATELVQMFRQIGLRRQNELPLMHSGAGHDAMILSEVTQMGMLFVRCTDGISHHPDEWSHASDICIGVEYLYEAVCRLAT</sequence>
<feature type="binding site" evidence="7">
    <location>
        <position position="105"/>
    </location>
    <ligand>
        <name>Zn(2+)</name>
        <dbReference type="ChEBI" id="CHEBI:29105"/>
        <label>2</label>
    </ligand>
</feature>
<dbReference type="EMBL" id="CP007806">
    <property type="protein sequence ID" value="AIG26757.1"/>
    <property type="molecule type" value="Genomic_DNA"/>
</dbReference>
<dbReference type="NCBIfam" id="NF006771">
    <property type="entry name" value="PRK09290.1-5"/>
    <property type="match status" value="1"/>
</dbReference>
<evidence type="ECO:0000313" key="10">
    <source>
        <dbReference type="Proteomes" id="UP000005850"/>
    </source>
</evidence>
<dbReference type="PIRSF" id="PIRSF001235">
    <property type="entry name" value="Amidase_carbamoylase"/>
    <property type="match status" value="1"/>
</dbReference>
<dbReference type="Gene3D" id="3.40.630.10">
    <property type="entry name" value="Zn peptidases"/>
    <property type="match status" value="1"/>
</dbReference>
<dbReference type="HOGENOM" id="CLU_024588_6_0_9"/>
<evidence type="ECO:0000256" key="6">
    <source>
        <dbReference type="ARBA" id="ARBA00023211"/>
    </source>
</evidence>
<feature type="binding site" evidence="7">
    <location>
        <position position="140"/>
    </location>
    <ligand>
        <name>Zn(2+)</name>
        <dbReference type="ChEBI" id="CHEBI:29105"/>
        <label>2</label>
    </ligand>
</feature>
<name>A0A075R2K6_BRELA</name>
<keyword evidence="4 7" id="KW-0479">Metal-binding</keyword>
<dbReference type="InterPro" id="IPR036264">
    <property type="entry name" value="Bact_exopeptidase_dim_dom"/>
</dbReference>
<evidence type="ECO:0000256" key="7">
    <source>
        <dbReference type="PIRSR" id="PIRSR001235-1"/>
    </source>
</evidence>
<evidence type="ECO:0000256" key="5">
    <source>
        <dbReference type="ARBA" id="ARBA00022801"/>
    </source>
</evidence>
<dbReference type="Gene3D" id="3.30.70.360">
    <property type="match status" value="1"/>
</dbReference>
<dbReference type="RefSeq" id="WP_003337689.1">
    <property type="nucleotide sequence ID" value="NZ_CP007806.1"/>
</dbReference>
<keyword evidence="5 9" id="KW-0378">Hydrolase</keyword>
<comment type="cofactor">
    <cofactor evidence="7">
        <name>Zn(2+)</name>
        <dbReference type="ChEBI" id="CHEBI:29105"/>
    </cofactor>
    <text evidence="7">Binds 2 Zn(2+) ions per subunit.</text>
</comment>
<evidence type="ECO:0000313" key="9">
    <source>
        <dbReference type="EMBL" id="AIG26757.1"/>
    </source>
</evidence>
<gene>
    <name evidence="9" type="ORF">BRLA_c024370</name>
</gene>
<comment type="subunit">
    <text evidence="3">Homodimer.</text>
</comment>
<keyword evidence="6" id="KW-0464">Manganese</keyword>
<dbReference type="Pfam" id="PF07687">
    <property type="entry name" value="M20_dimer"/>
    <property type="match status" value="1"/>
</dbReference>
<proteinExistence type="inferred from homology"/>
<accession>A0A075R2K6</accession>
<dbReference type="InterPro" id="IPR002933">
    <property type="entry name" value="Peptidase_M20"/>
</dbReference>
<evidence type="ECO:0000259" key="8">
    <source>
        <dbReference type="Pfam" id="PF07687"/>
    </source>
</evidence>
<organism evidence="9 10">
    <name type="scientific">Brevibacillus laterosporus LMG 15441</name>
    <dbReference type="NCBI Taxonomy" id="1042163"/>
    <lineage>
        <taxon>Bacteria</taxon>
        <taxon>Bacillati</taxon>
        <taxon>Bacillota</taxon>
        <taxon>Bacilli</taxon>
        <taxon>Bacillales</taxon>
        <taxon>Paenibacillaceae</taxon>
        <taxon>Brevibacillus</taxon>
    </lineage>
</organism>
<dbReference type="GO" id="GO:0016813">
    <property type="term" value="F:hydrolase activity, acting on carbon-nitrogen (but not peptide) bonds, in linear amidines"/>
    <property type="evidence" value="ECO:0007669"/>
    <property type="project" value="InterPro"/>
</dbReference>
<dbReference type="PANTHER" id="PTHR32494:SF19">
    <property type="entry name" value="ALLANTOATE DEIMINASE-RELATED"/>
    <property type="match status" value="1"/>
</dbReference>
<dbReference type="AlphaFoldDB" id="A0A075R2K6"/>
<dbReference type="eggNOG" id="COG0624">
    <property type="taxonomic scope" value="Bacteria"/>
</dbReference>
<dbReference type="InterPro" id="IPR011650">
    <property type="entry name" value="Peptidase_M20_dimer"/>
</dbReference>
<dbReference type="GO" id="GO:0050538">
    <property type="term" value="F:N-carbamoyl-L-amino-acid hydrolase activity"/>
    <property type="evidence" value="ECO:0007669"/>
    <property type="project" value="UniProtKB-EC"/>
</dbReference>
<dbReference type="EC" id="3.5.1.87" evidence="9"/>
<dbReference type="PANTHER" id="PTHR32494">
    <property type="entry name" value="ALLANTOATE DEIMINASE-RELATED"/>
    <property type="match status" value="1"/>
</dbReference>
<dbReference type="Proteomes" id="UP000005850">
    <property type="component" value="Chromosome"/>
</dbReference>
<comment type="similarity">
    <text evidence="2">Belongs to the peptidase M20 family.</text>
</comment>
<dbReference type="CDD" id="cd03884">
    <property type="entry name" value="M20_bAS"/>
    <property type="match status" value="1"/>
</dbReference>
<dbReference type="SUPFAM" id="SSF53187">
    <property type="entry name" value="Zn-dependent exopeptidases"/>
    <property type="match status" value="1"/>
</dbReference>
<feature type="binding site" evidence="7">
    <location>
        <position position="204"/>
    </location>
    <ligand>
        <name>Zn(2+)</name>
        <dbReference type="ChEBI" id="CHEBI:29105"/>
        <label>1</label>
    </ligand>
</feature>
<evidence type="ECO:0000256" key="2">
    <source>
        <dbReference type="ARBA" id="ARBA00006153"/>
    </source>
</evidence>
<feature type="domain" description="Peptidase M20 dimerisation" evidence="8">
    <location>
        <begin position="226"/>
        <end position="324"/>
    </location>
</feature>
<dbReference type="KEGG" id="blr:BRLA_c024370"/>
<protein>
    <submittedName>
        <fullName evidence="9">N-carbamoyl-L-amino acid hydrolase</fullName>
        <ecNumber evidence="9">3.5.1.87</ecNumber>
    </submittedName>
</protein>
<dbReference type="SUPFAM" id="SSF55031">
    <property type="entry name" value="Bacterial exopeptidase dimerisation domain"/>
    <property type="match status" value="1"/>
</dbReference>
<keyword evidence="10" id="KW-1185">Reference proteome</keyword>
<dbReference type="GO" id="GO:0046872">
    <property type="term" value="F:metal ion binding"/>
    <property type="evidence" value="ECO:0007669"/>
    <property type="project" value="UniProtKB-KW"/>
</dbReference>
<dbReference type="Pfam" id="PF01546">
    <property type="entry name" value="Peptidase_M20"/>
    <property type="match status" value="1"/>
</dbReference>
<dbReference type="STRING" id="1042163.BRLA_c024370"/>
<keyword evidence="7" id="KW-0862">Zinc</keyword>
<dbReference type="InterPro" id="IPR010158">
    <property type="entry name" value="Amidase_Cbmase"/>
</dbReference>
<feature type="binding site" evidence="7">
    <location>
        <position position="397"/>
    </location>
    <ligand>
        <name>Zn(2+)</name>
        <dbReference type="ChEBI" id="CHEBI:29105"/>
        <label>2</label>
    </ligand>
</feature>
<comment type="cofactor">
    <cofactor evidence="1">
        <name>Mn(2+)</name>
        <dbReference type="ChEBI" id="CHEBI:29035"/>
    </cofactor>
</comment>
<dbReference type="NCBIfam" id="TIGR01879">
    <property type="entry name" value="hydantase"/>
    <property type="match status" value="1"/>
</dbReference>
<evidence type="ECO:0000256" key="1">
    <source>
        <dbReference type="ARBA" id="ARBA00001936"/>
    </source>
</evidence>
<feature type="binding site" evidence="7">
    <location>
        <position position="94"/>
    </location>
    <ligand>
        <name>Zn(2+)</name>
        <dbReference type="ChEBI" id="CHEBI:29105"/>
        <label>1</label>
    </ligand>
</feature>
<feature type="binding site" evidence="7">
    <location>
        <position position="105"/>
    </location>
    <ligand>
        <name>Zn(2+)</name>
        <dbReference type="ChEBI" id="CHEBI:29105"/>
        <label>1</label>
    </ligand>
</feature>
<reference evidence="9 10" key="1">
    <citation type="journal article" date="2011" name="J. Bacteriol.">
        <title>Genome sequence of Brevibacillus laterosporus LMG 15441, a pathogen of invertebrates.</title>
        <authorList>
            <person name="Djukic M."/>
            <person name="Poehlein A."/>
            <person name="Thurmer A."/>
            <person name="Daniel R."/>
        </authorList>
    </citation>
    <scope>NUCLEOTIDE SEQUENCE [LARGE SCALE GENOMIC DNA]</scope>
    <source>
        <strain evidence="9 10">LMG 15441</strain>
    </source>
</reference>